<dbReference type="Proteomes" id="UP000424080">
    <property type="component" value="Segment"/>
</dbReference>
<feature type="coiled-coil region" evidence="1">
    <location>
        <begin position="24"/>
        <end position="51"/>
    </location>
</feature>
<name>A0A5S9HYF0_9CAUD</name>
<evidence type="ECO:0000256" key="1">
    <source>
        <dbReference type="SAM" id="Coils"/>
    </source>
</evidence>
<keyword evidence="1" id="KW-0175">Coiled coil</keyword>
<evidence type="ECO:0000313" key="2">
    <source>
        <dbReference type="EMBL" id="BBI90732.1"/>
    </source>
</evidence>
<organism evidence="2 3">
    <name type="scientific">Tenacibaculum phage PTm5</name>
    <dbReference type="NCBI Taxonomy" id="2547426"/>
    <lineage>
        <taxon>Viruses</taxon>
        <taxon>Duplodnaviria</taxon>
        <taxon>Heunggongvirae</taxon>
        <taxon>Uroviricota</taxon>
        <taxon>Caudoviricetes</taxon>
        <taxon>Shirahamavirus</taxon>
        <taxon>Shirahamavirus PTm1</taxon>
    </lineage>
</organism>
<sequence length="111" mass="13465">MMVVVMFICLFLYDNYFNTDSNIDDTYQKANDILSERIKELERDITSRKELEQQHRDSIIILQNQLEISKIKQYKLKKQLRDAKHKIKYSNDSVNVVHYINYINQYRTNNN</sequence>
<reference evidence="2 3" key="1">
    <citation type="journal article" date="2019" name="Arch. Virol.">
        <title>A novel jumbo Tenacibaculum maritimum lytic phage with head-fiber-like appendages.</title>
        <authorList>
            <person name="Kawato Y."/>
            <person name="Istiqomah I."/>
            <person name="Gaafar A.Y."/>
            <person name="Hanaoka M."/>
            <person name="Ishimaru K."/>
            <person name="Yasuike M."/>
            <person name="Nishiki I."/>
            <person name="Nakamura Y."/>
            <person name="Fujiwara A."/>
            <person name="Nakai T."/>
        </authorList>
    </citation>
    <scope>NUCLEOTIDE SEQUENCE [LARGE SCALE GENOMIC DNA]</scope>
    <source>
        <strain evidence="2 3">PTm5</strain>
    </source>
</reference>
<dbReference type="EMBL" id="AP019525">
    <property type="protein sequence ID" value="BBI90732.1"/>
    <property type="molecule type" value="Genomic_DNA"/>
</dbReference>
<accession>A0A5S9HYF0</accession>
<protein>
    <submittedName>
        <fullName evidence="2">Uncharacterized protein</fullName>
    </submittedName>
</protein>
<evidence type="ECO:0000313" key="3">
    <source>
        <dbReference type="Proteomes" id="UP000424080"/>
    </source>
</evidence>
<proteinExistence type="predicted"/>